<dbReference type="Gene3D" id="1.10.10.10">
    <property type="entry name" value="Winged helix-like DNA-binding domain superfamily/Winged helix DNA-binding domain"/>
    <property type="match status" value="1"/>
</dbReference>
<dbReference type="GO" id="GO:0003677">
    <property type="term" value="F:DNA binding"/>
    <property type="evidence" value="ECO:0007669"/>
    <property type="project" value="UniProtKB-KW"/>
</dbReference>
<dbReference type="PANTHER" id="PTHR30419">
    <property type="entry name" value="HTH-TYPE TRANSCRIPTIONAL REGULATOR YBHD"/>
    <property type="match status" value="1"/>
</dbReference>
<dbReference type="InterPro" id="IPR000847">
    <property type="entry name" value="LysR_HTH_N"/>
</dbReference>
<organism evidence="6 7">
    <name type="scientific">Marinobacter lutaoensis</name>
    <dbReference type="NCBI Taxonomy" id="135739"/>
    <lineage>
        <taxon>Bacteria</taxon>
        <taxon>Pseudomonadati</taxon>
        <taxon>Pseudomonadota</taxon>
        <taxon>Gammaproteobacteria</taxon>
        <taxon>Pseudomonadales</taxon>
        <taxon>Marinobacteraceae</taxon>
        <taxon>Marinobacter</taxon>
    </lineage>
</organism>
<dbReference type="Gene3D" id="3.40.190.290">
    <property type="match status" value="1"/>
</dbReference>
<dbReference type="InterPro" id="IPR036390">
    <property type="entry name" value="WH_DNA-bd_sf"/>
</dbReference>
<dbReference type="SUPFAM" id="SSF53850">
    <property type="entry name" value="Periplasmic binding protein-like II"/>
    <property type="match status" value="1"/>
</dbReference>
<keyword evidence="3" id="KW-0238">DNA-binding</keyword>
<evidence type="ECO:0000259" key="5">
    <source>
        <dbReference type="PROSITE" id="PS50931"/>
    </source>
</evidence>
<name>A0A1V2DNE8_9GAMM</name>
<accession>A0A1V2DNE8</accession>
<keyword evidence="4" id="KW-0804">Transcription</keyword>
<dbReference type="InterPro" id="IPR005119">
    <property type="entry name" value="LysR_subst-bd"/>
</dbReference>
<sequence length="310" mass="34043">MRQLNPRALEYLNALSRFGSLRKAAARLSVDPATVSRLLNQLEQSIGLPVWDRSNSRKPITAAGHELLLYYRQMCANEAAALSRIHDLKELQRGEVSIAIGEGFISDLISHSLQSFLASYPGIRLNIEMAGALEAVQLLEEDQIDFAVTYASAPHPKLRTHVETLHPLDLIVPPDHPLSLRPAPIALNEIVDYPLALIDSTTGMGRLVNLAQETNHLRLEPRLRTNSVSVLKSFVSSGIGITFMPALTVSTEIEAGRIKALPLADAVLANARARVISIADREMTLPAQALLNHLRSHAHFLNCDVPAHLR</sequence>
<dbReference type="PANTHER" id="PTHR30419:SF8">
    <property type="entry name" value="NITROGEN ASSIMILATION TRANSCRIPTIONAL ACTIVATOR-RELATED"/>
    <property type="match status" value="1"/>
</dbReference>
<dbReference type="OrthoDB" id="3252676at2"/>
<dbReference type="Pfam" id="PF03466">
    <property type="entry name" value="LysR_substrate"/>
    <property type="match status" value="1"/>
</dbReference>
<feature type="domain" description="HTH lysR-type" evidence="5">
    <location>
        <begin position="4"/>
        <end position="61"/>
    </location>
</feature>
<gene>
    <name evidence="6" type="ORF">BTO32_16520</name>
</gene>
<dbReference type="SUPFAM" id="SSF46785">
    <property type="entry name" value="Winged helix' DNA-binding domain"/>
    <property type="match status" value="1"/>
</dbReference>
<evidence type="ECO:0000313" key="7">
    <source>
        <dbReference type="Proteomes" id="UP000189339"/>
    </source>
</evidence>
<evidence type="ECO:0000256" key="1">
    <source>
        <dbReference type="ARBA" id="ARBA00009437"/>
    </source>
</evidence>
<evidence type="ECO:0000313" key="6">
    <source>
        <dbReference type="EMBL" id="ONF42174.1"/>
    </source>
</evidence>
<dbReference type="STRING" id="135739.BTO32_16520"/>
<keyword evidence="2" id="KW-0805">Transcription regulation</keyword>
<dbReference type="Proteomes" id="UP000189339">
    <property type="component" value="Unassembled WGS sequence"/>
</dbReference>
<dbReference type="PROSITE" id="PS50931">
    <property type="entry name" value="HTH_LYSR"/>
    <property type="match status" value="1"/>
</dbReference>
<proteinExistence type="inferred from homology"/>
<dbReference type="AlphaFoldDB" id="A0A1V2DNE8"/>
<comment type="similarity">
    <text evidence="1">Belongs to the LysR transcriptional regulatory family.</text>
</comment>
<keyword evidence="7" id="KW-1185">Reference proteome</keyword>
<reference evidence="6 7" key="1">
    <citation type="submission" date="2016-12" db="EMBL/GenBank/DDBJ databases">
        <title>Marinobacter lutaoensis whole genome sequencing.</title>
        <authorList>
            <person name="Verma A."/>
            <person name="Krishnamurthi S."/>
        </authorList>
    </citation>
    <scope>NUCLEOTIDE SEQUENCE [LARGE SCALE GENOMIC DNA]</scope>
    <source>
        <strain evidence="6 7">T5054</strain>
    </source>
</reference>
<dbReference type="InterPro" id="IPR036388">
    <property type="entry name" value="WH-like_DNA-bd_sf"/>
</dbReference>
<dbReference type="Pfam" id="PF00126">
    <property type="entry name" value="HTH_1"/>
    <property type="match status" value="1"/>
</dbReference>
<comment type="caution">
    <text evidence="6">The sequence shown here is derived from an EMBL/GenBank/DDBJ whole genome shotgun (WGS) entry which is preliminary data.</text>
</comment>
<dbReference type="GO" id="GO:0003700">
    <property type="term" value="F:DNA-binding transcription factor activity"/>
    <property type="evidence" value="ECO:0007669"/>
    <property type="project" value="InterPro"/>
</dbReference>
<protein>
    <submittedName>
        <fullName evidence="6">LysR family transcriptional regulator</fullName>
    </submittedName>
</protein>
<evidence type="ECO:0000256" key="4">
    <source>
        <dbReference type="ARBA" id="ARBA00023163"/>
    </source>
</evidence>
<dbReference type="RefSeq" id="WP_076725766.1">
    <property type="nucleotide sequence ID" value="NZ_MSCW01000012.1"/>
</dbReference>
<dbReference type="GO" id="GO:0005829">
    <property type="term" value="C:cytosol"/>
    <property type="evidence" value="ECO:0007669"/>
    <property type="project" value="TreeGrafter"/>
</dbReference>
<dbReference type="EMBL" id="MSCW01000012">
    <property type="protein sequence ID" value="ONF42174.1"/>
    <property type="molecule type" value="Genomic_DNA"/>
</dbReference>
<dbReference type="InterPro" id="IPR050950">
    <property type="entry name" value="HTH-type_LysR_regulators"/>
</dbReference>
<evidence type="ECO:0000256" key="3">
    <source>
        <dbReference type="ARBA" id="ARBA00023125"/>
    </source>
</evidence>
<evidence type="ECO:0000256" key="2">
    <source>
        <dbReference type="ARBA" id="ARBA00023015"/>
    </source>
</evidence>